<dbReference type="SUPFAM" id="SSF47336">
    <property type="entry name" value="ACP-like"/>
    <property type="match status" value="1"/>
</dbReference>
<dbReference type="PROSITE" id="PS52019">
    <property type="entry name" value="PKS_MFAS_DH"/>
    <property type="match status" value="1"/>
</dbReference>
<dbReference type="SUPFAM" id="SSF53901">
    <property type="entry name" value="Thiolase-like"/>
    <property type="match status" value="1"/>
</dbReference>
<feature type="region of interest" description="Disordered" evidence="6">
    <location>
        <begin position="1"/>
        <end position="30"/>
    </location>
</feature>
<dbReference type="Gene3D" id="3.40.47.10">
    <property type="match status" value="1"/>
</dbReference>
<dbReference type="InterPro" id="IPR050091">
    <property type="entry name" value="PKS_NRPS_Biosynth_Enz"/>
</dbReference>
<dbReference type="Gene3D" id="1.10.1200.10">
    <property type="entry name" value="ACP-like"/>
    <property type="match status" value="1"/>
</dbReference>
<dbReference type="SUPFAM" id="SSF55048">
    <property type="entry name" value="Probable ACP-binding domain of malonyl-CoA ACP transacylase"/>
    <property type="match status" value="1"/>
</dbReference>
<dbReference type="Pfam" id="PF00550">
    <property type="entry name" value="PP-binding"/>
    <property type="match status" value="1"/>
</dbReference>
<protein>
    <submittedName>
        <fullName evidence="10">SDR family NAD(P)-dependent oxidoreductase</fullName>
    </submittedName>
</protein>
<evidence type="ECO:0000256" key="1">
    <source>
        <dbReference type="ARBA" id="ARBA00022450"/>
    </source>
</evidence>
<dbReference type="InterPro" id="IPR049551">
    <property type="entry name" value="PKS_DH_C"/>
</dbReference>
<feature type="domain" description="PKS/mFAS DH" evidence="9">
    <location>
        <begin position="874"/>
        <end position="1152"/>
    </location>
</feature>
<dbReference type="PROSITE" id="PS52004">
    <property type="entry name" value="KS3_2"/>
    <property type="match status" value="1"/>
</dbReference>
<dbReference type="PROSITE" id="PS00606">
    <property type="entry name" value="KS3_1"/>
    <property type="match status" value="1"/>
</dbReference>
<dbReference type="GO" id="GO:0031177">
    <property type="term" value="F:phosphopantetheine binding"/>
    <property type="evidence" value="ECO:0007669"/>
    <property type="project" value="InterPro"/>
</dbReference>
<dbReference type="InterPro" id="IPR036291">
    <property type="entry name" value="NAD(P)-bd_dom_sf"/>
</dbReference>
<keyword evidence="1" id="KW-0596">Phosphopantetheine</keyword>
<dbReference type="Pfam" id="PF08659">
    <property type="entry name" value="KR"/>
    <property type="match status" value="1"/>
</dbReference>
<accession>A0A6A7Y761</accession>
<dbReference type="InterPro" id="IPR016039">
    <property type="entry name" value="Thiolase-like"/>
</dbReference>
<proteinExistence type="predicted"/>
<dbReference type="Pfam" id="PF08240">
    <property type="entry name" value="ADH_N"/>
    <property type="match status" value="1"/>
</dbReference>
<dbReference type="GO" id="GO:0006633">
    <property type="term" value="P:fatty acid biosynthetic process"/>
    <property type="evidence" value="ECO:0007669"/>
    <property type="project" value="InterPro"/>
</dbReference>
<organism evidence="10 11">
    <name type="scientific">Segnochrobactrum spirostomi</name>
    <dbReference type="NCBI Taxonomy" id="2608987"/>
    <lineage>
        <taxon>Bacteria</taxon>
        <taxon>Pseudomonadati</taxon>
        <taxon>Pseudomonadota</taxon>
        <taxon>Alphaproteobacteria</taxon>
        <taxon>Hyphomicrobiales</taxon>
        <taxon>Segnochrobactraceae</taxon>
        <taxon>Segnochrobactrum</taxon>
    </lineage>
</organism>
<dbReference type="SMART" id="SM00823">
    <property type="entry name" value="PKS_PP"/>
    <property type="match status" value="1"/>
</dbReference>
<dbReference type="InterPro" id="IPR036736">
    <property type="entry name" value="ACP-like_sf"/>
</dbReference>
<dbReference type="InterPro" id="IPR016035">
    <property type="entry name" value="Acyl_Trfase/lysoPLipase"/>
</dbReference>
<dbReference type="InterPro" id="IPR011032">
    <property type="entry name" value="GroES-like_sf"/>
</dbReference>
<dbReference type="EMBL" id="VWNA01000003">
    <property type="protein sequence ID" value="MQT15180.1"/>
    <property type="molecule type" value="Genomic_DNA"/>
</dbReference>
<dbReference type="InterPro" id="IPR049900">
    <property type="entry name" value="PKS_mFAS_DH"/>
</dbReference>
<sequence length="2448" mass="260725">MGRSARGAERRHRTAERSLERRALPASRSPEPGFAYTFAGGYIDQPFAFDPGPFGLSPREAGQMDPQQRVLLEVAWSAFEDAGIPPSSLSGQSVGVYVGASQVDYQNSASNDPAVMESHYMTGNSLSVLANRISYVFDFHGPSFTVDSACSSSLVALNEAMSALKDGRVDLALVAGVNLLLSPAPFIGFSQARMLSPTGLSRPFSQLADGYVRSEGAVVVLLRRLEEARARGERVRSVVMGTAVNSDGRTTGISLPSIEGQRDLIASLHGVIGLDPRHLAFVEAHGTGTKAGDPVEAAAIGEALAASRRPMPLLVGSAKSNVGHLEAASGLVGLAKSMLAMERGWLPRSVFSELANEAIDFAGLNLQLAADGAPLEAKGEPLFCAICNYGFGGTNVHVVMRNGEAAPPRRSVRHSAQALVVSASSPEALRARARQMSDVLAGGVRPEDLAATLGHRRELMTNRIAIPLADPEAVVPALRAFAHGEDAAPKGAAVATAAWEGQKFGFIFSGNGCQFQEMGRAAYLGSAEFRSQIAELDLFFQPLAGWSLAASFLSGVGKDRLAQTSVCQPLIFAVQSALVGCLAKAGIRPDVLIGHSMGEVAAAEASGAISRSEAVRLIYIRSHYQEAVRAGGTMMVVSADAAHVGNLIAKCGQPLVEIAAHNSSTSTTVSGPAEALTAFAGFCRRSKVATISLEIDYPFHSSALDGVEGGIRNDLADLALGISAIPIVSTVTGGVVPGSALDSGYWWLNIRRPVLFRQAVEAAIAEGTHRFIEIGPRPILTGAIKDLLRQASVDGEAIGTLSDRESPDRDPLQSIIALLVAKGVAVDKDIVFGTPPARAVSVPPYPFQRQNFNLRGTSEALLYYGAMAGAKARHPLLGYRLADGSPEWRSLLDARLVPWLNDHKVDGSTVVPASGLVDMVLTVGASIYGDEVALEIDDFDISKALVVSEDETREVSTRWFEQSEIVEIRSRKRFAPAEGDWLLHARGRVSKTRRSRNLPLAPPIVAEKVRNTAEEVYAEALRAGLDYGPRFRLVSHIERDHVTTDALLAHADVGLGGEFGFVLHPASFDAALHGLFISRPQKDGETKAYMPVRIRKLCVWDRGADIRRSISLLTQESDRFKTVAITLMTEDGVVVAAVEAVVLRSVYLSKATISDRTFHREIVPLVRPDLRTALADIRTRLRQARDAALPPQWLLVRAFCVSLAHQIFTRLTEDGAALSPNQLVASGRVSAKARAYVEVMYDVMSEFETSAGPGNQTRSRAAMNFPTPEALLATLTQRFPAANIEIRLCSKALEYAEETVRTGQFPPTSDWLVRTLESESVLTAPVVEAIADALRKLAERAGKQLRVLALEPFGAGLIDAFASLAETGKIEVTFASKDATALDQVRSHFGTEALVDYLLVTPEMGGQPIPFDACVAFATSELAREDANTLEQLVALLHSNAPVIIGIPGAEPAFDMLCGLWESWLKLLPSGAYQGRTPHPDSVARRLRKAGVEDIEVLAARSGLGRLVVGNAPASRQSEGGFGAITGPVVVVTENERDSRATMLRSFVQVLATGPDPAGALSPWLKSAPAGEMPTFVVLAHALGDAPTEQLTQRIAYLTALLKVLDLARREVRLFVITEGAYDPTSDNAPVEAGVWGFVRVAINEYPGIDIRLIDVQAGGQIEDIAKVVSLPGDEREWIIGANGAAANRMRRGIERPVEITAEERSVLRFDQPGRLDSFVWEIEPRVAVPAGSIEIEVAAVGLNFRDILVGLGILDDDLLGAGLTAASLGFECSGTVVGVGEGVERFAVGDGVMGFASNAFATHLVAPEWQFFVVPGGVSLEAAASIPVAFATAWYALVDRAQLKAGEDVLIHGGAGGVGLAAIHIAKRIGARILATASDRTRRRVALSAGADLVFESRHERFATPIAQTVGGVDVVLNSLAGPGMLASFGLVKPFGRFIELGKRDYLENSPLGLRPFVRNLSYSGVDLDELLAHNRVAVQGLMKEISDGLQRNELKALPHRIYEGHEVARAFRSMQASEHLGKIVVRPSRHARRDMPAGAFNAAPGVYLIAGGTAGFGFRTACWLAEKGATTLVLASRRGRIEEGSEAEVAKLRKRGVKVIIEALDVTDLAATRALVDDVVREHGPIRGVVHAAVHLDDGLIKSLEPASLRKSLAAKTEGALNLEAATDAQPLDFFVLYSSATTMIGSPGQGAYVAANAFLEGLARKRRALGKPALSIGWGAISDAGIIARDRQLGERLRRTTGVVGIRSSELLAHLGRLLALGDRADPTQFYTNVASGGVAGKLALLNTPAFTGLGIARRADVGEDSGDLATAIAGRPREDAITVIAGHLRREVATILRMNEAHVDPNLPLGDMGLDSLMALELHVGIERLAGVQIPTVGISNRRLMDVAMLIHDQLSGGEPTSTLDETGVEIIQLLSAHTTNEVAVEKVGELQRRLRTASAGGPA</sequence>
<dbReference type="SMART" id="SM00829">
    <property type="entry name" value="PKS_ER"/>
    <property type="match status" value="1"/>
</dbReference>
<evidence type="ECO:0000256" key="5">
    <source>
        <dbReference type="PROSITE-ProRule" id="PRU01363"/>
    </source>
</evidence>
<dbReference type="CDD" id="cd00833">
    <property type="entry name" value="PKS"/>
    <property type="match status" value="1"/>
</dbReference>
<dbReference type="InterPro" id="IPR013154">
    <property type="entry name" value="ADH-like_N"/>
</dbReference>
<dbReference type="InterPro" id="IPR009081">
    <property type="entry name" value="PP-bd_ACP"/>
</dbReference>
<dbReference type="CDD" id="cd05195">
    <property type="entry name" value="enoyl_red"/>
    <property type="match status" value="1"/>
</dbReference>
<keyword evidence="2" id="KW-0597">Phosphoprotein</keyword>
<evidence type="ECO:0000259" key="9">
    <source>
        <dbReference type="PROSITE" id="PS52019"/>
    </source>
</evidence>
<dbReference type="Gene3D" id="3.90.180.10">
    <property type="entry name" value="Medium-chain alcohol dehydrogenases, catalytic domain"/>
    <property type="match status" value="1"/>
</dbReference>
<name>A0A6A7Y761_9HYPH</name>
<dbReference type="InterPro" id="IPR014030">
    <property type="entry name" value="Ketoacyl_synth_N"/>
</dbReference>
<dbReference type="SMART" id="SM00826">
    <property type="entry name" value="PKS_DH"/>
    <property type="match status" value="1"/>
</dbReference>
<evidence type="ECO:0000259" key="7">
    <source>
        <dbReference type="PROSITE" id="PS50075"/>
    </source>
</evidence>
<dbReference type="InterPro" id="IPR020806">
    <property type="entry name" value="PKS_PP-bd"/>
</dbReference>
<dbReference type="SMART" id="SM00825">
    <property type="entry name" value="PKS_KS"/>
    <property type="match status" value="1"/>
</dbReference>
<evidence type="ECO:0000259" key="8">
    <source>
        <dbReference type="PROSITE" id="PS52004"/>
    </source>
</evidence>
<feature type="active site" description="Proton donor; for dehydratase activity" evidence="5">
    <location>
        <position position="1069"/>
    </location>
</feature>
<keyword evidence="3" id="KW-0808">Transferase</keyword>
<dbReference type="GO" id="GO:0004315">
    <property type="term" value="F:3-oxoacyl-[acyl-carrier-protein] synthase activity"/>
    <property type="evidence" value="ECO:0007669"/>
    <property type="project" value="InterPro"/>
</dbReference>
<feature type="region of interest" description="C-terminal hotdog fold" evidence="5">
    <location>
        <begin position="1008"/>
        <end position="1152"/>
    </location>
</feature>
<evidence type="ECO:0000313" key="10">
    <source>
        <dbReference type="EMBL" id="MQT15180.1"/>
    </source>
</evidence>
<reference evidence="10 11" key="1">
    <citation type="submission" date="2019-09" db="EMBL/GenBank/DDBJ databases">
        <title>Segnochrobactrum spirostomi gen. nov., sp. nov., isolated from the ciliate Spirostomum cf. yagiui and description of a novel family, Segnochrobactraceae fam. nov. within the order Rhizobiales of the class Alphaproteobacteria.</title>
        <authorList>
            <person name="Akter S."/>
            <person name="Shazib S.U.A."/>
            <person name="Shin M.K."/>
        </authorList>
    </citation>
    <scope>NUCLEOTIDE SEQUENCE [LARGE SCALE GENOMIC DNA]</scope>
    <source>
        <strain evidence="10 11">Sp-1</strain>
    </source>
</reference>
<dbReference type="InterPro" id="IPR057326">
    <property type="entry name" value="KR_dom"/>
</dbReference>
<dbReference type="PANTHER" id="PTHR43775">
    <property type="entry name" value="FATTY ACID SYNTHASE"/>
    <property type="match status" value="1"/>
</dbReference>
<gene>
    <name evidence="10" type="ORF">F0357_21470</name>
</gene>
<evidence type="ECO:0000256" key="2">
    <source>
        <dbReference type="ARBA" id="ARBA00022553"/>
    </source>
</evidence>
<dbReference type="Gene3D" id="3.40.366.10">
    <property type="entry name" value="Malonyl-Coenzyme A Acyl Carrier Protein, domain 2"/>
    <property type="match status" value="1"/>
</dbReference>
<dbReference type="Pfam" id="PF02801">
    <property type="entry name" value="Ketoacyl-synt_C"/>
    <property type="match status" value="1"/>
</dbReference>
<feature type="domain" description="Carrier" evidence="7">
    <location>
        <begin position="2323"/>
        <end position="2402"/>
    </location>
</feature>
<dbReference type="InterPro" id="IPR014043">
    <property type="entry name" value="Acyl_transferase_dom"/>
</dbReference>
<dbReference type="InterPro" id="IPR042104">
    <property type="entry name" value="PKS_dehydratase_sf"/>
</dbReference>
<dbReference type="Gene3D" id="3.40.50.720">
    <property type="entry name" value="NAD(P)-binding Rossmann-like Domain"/>
    <property type="match status" value="3"/>
</dbReference>
<dbReference type="InterPro" id="IPR020841">
    <property type="entry name" value="PKS_Beta-ketoAc_synthase_dom"/>
</dbReference>
<dbReference type="InterPro" id="IPR001227">
    <property type="entry name" value="Ac_transferase_dom_sf"/>
</dbReference>
<dbReference type="InterPro" id="IPR020843">
    <property type="entry name" value="ER"/>
</dbReference>
<dbReference type="Pfam" id="PF13602">
    <property type="entry name" value="ADH_zinc_N_2"/>
    <property type="match status" value="1"/>
</dbReference>
<feature type="region of interest" description="N-terminal hotdog fold" evidence="5">
    <location>
        <begin position="874"/>
        <end position="996"/>
    </location>
</feature>
<dbReference type="SUPFAM" id="SSF51735">
    <property type="entry name" value="NAD(P)-binding Rossmann-fold domains"/>
    <property type="match status" value="3"/>
</dbReference>
<dbReference type="PANTHER" id="PTHR43775:SF37">
    <property type="entry name" value="SI:DKEY-61P9.11"/>
    <property type="match status" value="1"/>
</dbReference>
<dbReference type="GO" id="GO:0004312">
    <property type="term" value="F:fatty acid synthase activity"/>
    <property type="evidence" value="ECO:0007669"/>
    <property type="project" value="TreeGrafter"/>
</dbReference>
<keyword evidence="4" id="KW-0511">Multifunctional enzyme</keyword>
<dbReference type="Pfam" id="PF00698">
    <property type="entry name" value="Acyl_transf_1"/>
    <property type="match status" value="1"/>
</dbReference>
<dbReference type="InterPro" id="IPR016036">
    <property type="entry name" value="Malonyl_transacylase_ACP-bd"/>
</dbReference>
<dbReference type="GO" id="GO:0016491">
    <property type="term" value="F:oxidoreductase activity"/>
    <property type="evidence" value="ECO:0007669"/>
    <property type="project" value="InterPro"/>
</dbReference>
<evidence type="ECO:0000313" key="11">
    <source>
        <dbReference type="Proteomes" id="UP000332515"/>
    </source>
</evidence>
<dbReference type="Gene3D" id="3.30.70.3290">
    <property type="match status" value="1"/>
</dbReference>
<evidence type="ECO:0000256" key="3">
    <source>
        <dbReference type="ARBA" id="ARBA00022679"/>
    </source>
</evidence>
<dbReference type="Pfam" id="PF14765">
    <property type="entry name" value="PS-DH"/>
    <property type="match status" value="1"/>
</dbReference>
<dbReference type="Pfam" id="PF00109">
    <property type="entry name" value="ketoacyl-synt"/>
    <property type="match status" value="1"/>
</dbReference>
<evidence type="ECO:0000256" key="6">
    <source>
        <dbReference type="SAM" id="MobiDB-lite"/>
    </source>
</evidence>
<dbReference type="SMART" id="SM00822">
    <property type="entry name" value="PKS_KR"/>
    <property type="match status" value="1"/>
</dbReference>
<dbReference type="Pfam" id="PF21089">
    <property type="entry name" value="PKS_DH_N"/>
    <property type="match status" value="1"/>
</dbReference>
<comment type="caution">
    <text evidence="10">The sequence shown here is derived from an EMBL/GenBank/DDBJ whole genome shotgun (WGS) entry which is preliminary data.</text>
</comment>
<dbReference type="InterPro" id="IPR020807">
    <property type="entry name" value="PKS_DH"/>
</dbReference>
<dbReference type="InterPro" id="IPR018201">
    <property type="entry name" value="Ketoacyl_synth_AS"/>
</dbReference>
<evidence type="ECO:0000256" key="4">
    <source>
        <dbReference type="ARBA" id="ARBA00023268"/>
    </source>
</evidence>
<dbReference type="SMART" id="SM00827">
    <property type="entry name" value="PKS_AT"/>
    <property type="match status" value="1"/>
</dbReference>
<dbReference type="InterPro" id="IPR049552">
    <property type="entry name" value="PKS_DH_N"/>
</dbReference>
<feature type="domain" description="Ketosynthase family 3 (KS3)" evidence="8">
    <location>
        <begin position="1"/>
        <end position="402"/>
    </location>
</feature>
<dbReference type="Proteomes" id="UP000332515">
    <property type="component" value="Unassembled WGS sequence"/>
</dbReference>
<dbReference type="PROSITE" id="PS50075">
    <property type="entry name" value="CARRIER"/>
    <property type="match status" value="1"/>
</dbReference>
<dbReference type="InterPro" id="IPR014031">
    <property type="entry name" value="Ketoacyl_synth_C"/>
</dbReference>
<dbReference type="SUPFAM" id="SSF52151">
    <property type="entry name" value="FabD/lysophospholipase-like"/>
    <property type="match status" value="1"/>
</dbReference>
<dbReference type="InterPro" id="IPR013968">
    <property type="entry name" value="PKS_KR"/>
</dbReference>
<keyword evidence="11" id="KW-1185">Reference proteome</keyword>
<dbReference type="SUPFAM" id="SSF50129">
    <property type="entry name" value="GroES-like"/>
    <property type="match status" value="1"/>
</dbReference>
<dbReference type="Gene3D" id="3.10.129.110">
    <property type="entry name" value="Polyketide synthase dehydratase"/>
    <property type="match status" value="1"/>
</dbReference>
<feature type="active site" description="Proton acceptor; for dehydratase activity" evidence="5">
    <location>
        <position position="903"/>
    </location>
</feature>